<comment type="caution">
    <text evidence="6">The sequence shown here is derived from an EMBL/GenBank/DDBJ whole genome shotgun (WGS) entry which is preliminary data.</text>
</comment>
<evidence type="ECO:0000256" key="4">
    <source>
        <dbReference type="RuleBase" id="RU367011"/>
    </source>
</evidence>
<feature type="signal peptide" evidence="4">
    <location>
        <begin position="1"/>
        <end position="27"/>
    </location>
</feature>
<dbReference type="Proteomes" id="UP001233999">
    <property type="component" value="Unassembled WGS sequence"/>
</dbReference>
<dbReference type="EMBL" id="JASPKZ010009838">
    <property type="protein sequence ID" value="KAJ9575443.1"/>
    <property type="molecule type" value="Genomic_DNA"/>
</dbReference>
<dbReference type="InterPro" id="IPR023561">
    <property type="entry name" value="Carbonic_anhydrase_a-class"/>
</dbReference>
<keyword evidence="4" id="KW-0456">Lyase</keyword>
<dbReference type="PANTHER" id="PTHR18952:SF137">
    <property type="entry name" value="CARBONIC ANHYDRASE"/>
    <property type="match status" value="1"/>
</dbReference>
<evidence type="ECO:0000256" key="1">
    <source>
        <dbReference type="ARBA" id="ARBA00010718"/>
    </source>
</evidence>
<evidence type="ECO:0000259" key="5">
    <source>
        <dbReference type="PROSITE" id="PS51144"/>
    </source>
</evidence>
<comment type="similarity">
    <text evidence="1 4">Belongs to the alpha-carbonic anhydrase family.</text>
</comment>
<protein>
    <recommendedName>
        <fullName evidence="4">Carbonic anhydrase</fullName>
        <ecNumber evidence="4">4.2.1.1</ecNumber>
    </recommendedName>
</protein>
<dbReference type="SUPFAM" id="SSF51069">
    <property type="entry name" value="Carbonic anhydrase"/>
    <property type="match status" value="1"/>
</dbReference>
<sequence length="302" mass="34774">MLSNITLAIKCLVLTIILFCNLQTLLGNGQKTWHERHEMCAGEYQSPIKIIGHHAVPLSLRAVEMVGYHDPLPGPLLLINNGHSVKLRPADLDQVVSPPAVYGALLTDHYILDSFHFHWGLRNYRGSEHRVNGIRYPMEMHVIHRKQSYGSINEALEYNDGLAVLAFFFQLREKDNQKLNPLVKQLRDVTEEGQSVQLDTTFTMSSLLPRDLDIYYTYKGSLTTPPCNEAVTWIVFPEPNYISIRQLKRFRRLSAGESKMADNYRILQELGNRLVFVRRMYSEKTANRTVAENHQFWYSDVA</sequence>
<dbReference type="Pfam" id="PF00194">
    <property type="entry name" value="Carb_anhydrase"/>
    <property type="match status" value="1"/>
</dbReference>
<comment type="function">
    <text evidence="4">Reversible hydration of carbon dioxide.</text>
</comment>
<evidence type="ECO:0000256" key="3">
    <source>
        <dbReference type="ARBA" id="ARBA00022833"/>
    </source>
</evidence>
<keyword evidence="3 4" id="KW-0862">Zinc</keyword>
<dbReference type="EC" id="4.2.1.1" evidence="4"/>
<dbReference type="InterPro" id="IPR036398">
    <property type="entry name" value="CA_dom_sf"/>
</dbReference>
<keyword evidence="2 4" id="KW-0479">Metal-binding</keyword>
<dbReference type="InterPro" id="IPR018338">
    <property type="entry name" value="Carbonic_anhydrase_a-class_CS"/>
</dbReference>
<dbReference type="PANTHER" id="PTHR18952">
    <property type="entry name" value="CARBONIC ANHYDRASE"/>
    <property type="match status" value="1"/>
</dbReference>
<keyword evidence="7" id="KW-1185">Reference proteome</keyword>
<dbReference type="SMART" id="SM01057">
    <property type="entry name" value="Carb_anhydrase"/>
    <property type="match status" value="1"/>
</dbReference>
<dbReference type="GO" id="GO:0005737">
    <property type="term" value="C:cytoplasm"/>
    <property type="evidence" value="ECO:0007669"/>
    <property type="project" value="TreeGrafter"/>
</dbReference>
<feature type="chain" id="PRO_5041779659" description="Carbonic anhydrase" evidence="4">
    <location>
        <begin position="28"/>
        <end position="302"/>
    </location>
</feature>
<reference evidence="6" key="2">
    <citation type="submission" date="2023-05" db="EMBL/GenBank/DDBJ databases">
        <authorList>
            <person name="Fouks B."/>
        </authorList>
    </citation>
    <scope>NUCLEOTIDE SEQUENCE</scope>
    <source>
        <strain evidence="6">Stay&amp;Tobe</strain>
        <tissue evidence="6">Testes</tissue>
    </source>
</reference>
<dbReference type="Gene3D" id="3.10.200.10">
    <property type="entry name" value="Alpha carbonic anhydrase"/>
    <property type="match status" value="1"/>
</dbReference>
<feature type="domain" description="Alpha-carbonic anhydrase" evidence="5">
    <location>
        <begin position="18"/>
        <end position="279"/>
    </location>
</feature>
<dbReference type="PROSITE" id="PS00162">
    <property type="entry name" value="ALPHA_CA_1"/>
    <property type="match status" value="1"/>
</dbReference>
<dbReference type="GO" id="GO:0004089">
    <property type="term" value="F:carbonate dehydratase activity"/>
    <property type="evidence" value="ECO:0007669"/>
    <property type="project" value="UniProtKB-UniRule"/>
</dbReference>
<gene>
    <name evidence="6" type="ORF">L9F63_007694</name>
</gene>
<comment type="cofactor">
    <cofactor evidence="4">
        <name>Zn(2+)</name>
        <dbReference type="ChEBI" id="CHEBI:29105"/>
    </cofactor>
</comment>
<proteinExistence type="inferred from homology"/>
<dbReference type="GO" id="GO:0008270">
    <property type="term" value="F:zinc ion binding"/>
    <property type="evidence" value="ECO:0007669"/>
    <property type="project" value="UniProtKB-UniRule"/>
</dbReference>
<evidence type="ECO:0000313" key="6">
    <source>
        <dbReference type="EMBL" id="KAJ9575443.1"/>
    </source>
</evidence>
<dbReference type="AlphaFoldDB" id="A0AAD8E334"/>
<dbReference type="InterPro" id="IPR001148">
    <property type="entry name" value="CA_dom"/>
</dbReference>
<name>A0AAD8E334_DIPPU</name>
<comment type="catalytic activity">
    <reaction evidence="4">
        <text>hydrogencarbonate + H(+) = CO2 + H2O</text>
        <dbReference type="Rhea" id="RHEA:10748"/>
        <dbReference type="ChEBI" id="CHEBI:15377"/>
        <dbReference type="ChEBI" id="CHEBI:15378"/>
        <dbReference type="ChEBI" id="CHEBI:16526"/>
        <dbReference type="ChEBI" id="CHEBI:17544"/>
        <dbReference type="EC" id="4.2.1.1"/>
    </reaction>
</comment>
<keyword evidence="4" id="KW-0732">Signal</keyword>
<evidence type="ECO:0000313" key="7">
    <source>
        <dbReference type="Proteomes" id="UP001233999"/>
    </source>
</evidence>
<organism evidence="6 7">
    <name type="scientific">Diploptera punctata</name>
    <name type="common">Pacific beetle cockroach</name>
    <dbReference type="NCBI Taxonomy" id="6984"/>
    <lineage>
        <taxon>Eukaryota</taxon>
        <taxon>Metazoa</taxon>
        <taxon>Ecdysozoa</taxon>
        <taxon>Arthropoda</taxon>
        <taxon>Hexapoda</taxon>
        <taxon>Insecta</taxon>
        <taxon>Pterygota</taxon>
        <taxon>Neoptera</taxon>
        <taxon>Polyneoptera</taxon>
        <taxon>Dictyoptera</taxon>
        <taxon>Blattodea</taxon>
        <taxon>Blaberoidea</taxon>
        <taxon>Blaberidae</taxon>
        <taxon>Diplopterinae</taxon>
        <taxon>Diploptera</taxon>
    </lineage>
</organism>
<evidence type="ECO:0000256" key="2">
    <source>
        <dbReference type="ARBA" id="ARBA00022723"/>
    </source>
</evidence>
<dbReference type="CDD" id="cd00326">
    <property type="entry name" value="alpha_CA"/>
    <property type="match status" value="1"/>
</dbReference>
<dbReference type="PROSITE" id="PS51144">
    <property type="entry name" value="ALPHA_CA_2"/>
    <property type="match status" value="1"/>
</dbReference>
<reference evidence="6" key="1">
    <citation type="journal article" date="2023" name="IScience">
        <title>Live-bearing cockroach genome reveals convergent evolutionary mechanisms linked to viviparity in insects and beyond.</title>
        <authorList>
            <person name="Fouks B."/>
            <person name="Harrison M.C."/>
            <person name="Mikhailova A.A."/>
            <person name="Marchal E."/>
            <person name="English S."/>
            <person name="Carruthers M."/>
            <person name="Jennings E.C."/>
            <person name="Chiamaka E.L."/>
            <person name="Frigard R.A."/>
            <person name="Pippel M."/>
            <person name="Attardo G.M."/>
            <person name="Benoit J.B."/>
            <person name="Bornberg-Bauer E."/>
            <person name="Tobe S.S."/>
        </authorList>
    </citation>
    <scope>NUCLEOTIDE SEQUENCE</scope>
    <source>
        <strain evidence="6">Stay&amp;Tobe</strain>
    </source>
</reference>
<accession>A0AAD8E334</accession>